<keyword evidence="4" id="KW-1185">Reference proteome</keyword>
<evidence type="ECO:0000256" key="1">
    <source>
        <dbReference type="SAM" id="MobiDB-lite"/>
    </source>
</evidence>
<keyword evidence="2" id="KW-0732">Signal</keyword>
<name>A0ABV9YR21_9PSEU</name>
<feature type="region of interest" description="Disordered" evidence="1">
    <location>
        <begin position="95"/>
        <end position="144"/>
    </location>
</feature>
<dbReference type="RefSeq" id="WP_378037206.1">
    <property type="nucleotide sequence ID" value="NZ_JBHSIV010000017.1"/>
</dbReference>
<organism evidence="3 4">
    <name type="scientific">Actinomycetospora atypica</name>
    <dbReference type="NCBI Taxonomy" id="1290095"/>
    <lineage>
        <taxon>Bacteria</taxon>
        <taxon>Bacillati</taxon>
        <taxon>Actinomycetota</taxon>
        <taxon>Actinomycetes</taxon>
        <taxon>Pseudonocardiales</taxon>
        <taxon>Pseudonocardiaceae</taxon>
        <taxon>Actinomycetospora</taxon>
    </lineage>
</organism>
<sequence length="144" mass="13910">MFRKTVLTSAVIGAGLVSTAGAAFAGDAPCESHHGHSSSESSSDCSNTAGGSVHNGGATNVGSLLNGSQGALGLNVCHVLDGNSVLSGNTVRVLSPADDTEIPASGLDAESPSGARTAAAPAPQTAPAPKAAPAPPTTETVPIR</sequence>
<feature type="chain" id="PRO_5045574239" description="Chaplin domain-containing protein" evidence="2">
    <location>
        <begin position="26"/>
        <end position="144"/>
    </location>
</feature>
<evidence type="ECO:0000313" key="4">
    <source>
        <dbReference type="Proteomes" id="UP001595947"/>
    </source>
</evidence>
<proteinExistence type="predicted"/>
<evidence type="ECO:0000256" key="2">
    <source>
        <dbReference type="SAM" id="SignalP"/>
    </source>
</evidence>
<feature type="signal peptide" evidence="2">
    <location>
        <begin position="1"/>
        <end position="25"/>
    </location>
</feature>
<protein>
    <recommendedName>
        <fullName evidence="5">Chaplin domain-containing protein</fullName>
    </recommendedName>
</protein>
<feature type="compositionally biased region" description="Pro residues" evidence="1">
    <location>
        <begin position="124"/>
        <end position="136"/>
    </location>
</feature>
<dbReference type="Proteomes" id="UP001595947">
    <property type="component" value="Unassembled WGS sequence"/>
</dbReference>
<feature type="region of interest" description="Disordered" evidence="1">
    <location>
        <begin position="28"/>
        <end position="64"/>
    </location>
</feature>
<dbReference type="EMBL" id="JBHSIV010000017">
    <property type="protein sequence ID" value="MFC5063858.1"/>
    <property type="molecule type" value="Genomic_DNA"/>
</dbReference>
<evidence type="ECO:0000313" key="3">
    <source>
        <dbReference type="EMBL" id="MFC5063858.1"/>
    </source>
</evidence>
<reference evidence="4" key="1">
    <citation type="journal article" date="2019" name="Int. J. Syst. Evol. Microbiol.">
        <title>The Global Catalogue of Microorganisms (GCM) 10K type strain sequencing project: providing services to taxonomists for standard genome sequencing and annotation.</title>
        <authorList>
            <consortium name="The Broad Institute Genomics Platform"/>
            <consortium name="The Broad Institute Genome Sequencing Center for Infectious Disease"/>
            <person name="Wu L."/>
            <person name="Ma J."/>
        </authorList>
    </citation>
    <scope>NUCLEOTIDE SEQUENCE [LARGE SCALE GENOMIC DNA]</scope>
    <source>
        <strain evidence="4">CGMCC 4.7093</strain>
    </source>
</reference>
<gene>
    <name evidence="3" type="ORF">ACFPBZ_16685</name>
</gene>
<comment type="caution">
    <text evidence="3">The sequence shown here is derived from an EMBL/GenBank/DDBJ whole genome shotgun (WGS) entry which is preliminary data.</text>
</comment>
<evidence type="ECO:0008006" key="5">
    <source>
        <dbReference type="Google" id="ProtNLM"/>
    </source>
</evidence>
<accession>A0ABV9YR21</accession>